<dbReference type="InterPro" id="IPR032296">
    <property type="entry name" value="CEBP_ZZ"/>
</dbReference>
<dbReference type="GO" id="GO:0003730">
    <property type="term" value="F:mRNA 3'-UTR binding"/>
    <property type="evidence" value="ECO:0007669"/>
    <property type="project" value="InterPro"/>
</dbReference>
<dbReference type="CDD" id="cd12723">
    <property type="entry name" value="RRM1_CPEB1"/>
    <property type="match status" value="1"/>
</dbReference>
<dbReference type="GO" id="GO:0043022">
    <property type="term" value="F:ribosome binding"/>
    <property type="evidence" value="ECO:0007669"/>
    <property type="project" value="TreeGrafter"/>
</dbReference>
<dbReference type="Pfam" id="PF16367">
    <property type="entry name" value="RRM_7"/>
    <property type="match status" value="1"/>
</dbReference>
<dbReference type="InterPro" id="IPR035979">
    <property type="entry name" value="RBD_domain_sf"/>
</dbReference>
<accession>A0AAV7KCF3</accession>
<evidence type="ECO:0000256" key="1">
    <source>
        <dbReference type="ARBA" id="ARBA00010347"/>
    </source>
</evidence>
<dbReference type="Gene3D" id="4.10.640.40">
    <property type="entry name" value="Cytoplasmic polyadenylation element-binding protein, ZZ domain"/>
    <property type="match status" value="1"/>
</dbReference>
<evidence type="ECO:0000256" key="2">
    <source>
        <dbReference type="ARBA" id="ARBA00022737"/>
    </source>
</evidence>
<dbReference type="GO" id="GO:2000766">
    <property type="term" value="P:negative regulation of cytoplasmic translation"/>
    <property type="evidence" value="ECO:0007669"/>
    <property type="project" value="TreeGrafter"/>
</dbReference>
<dbReference type="SMART" id="SM00360">
    <property type="entry name" value="RRM"/>
    <property type="match status" value="2"/>
</dbReference>
<evidence type="ECO:0000256" key="5">
    <source>
        <dbReference type="PROSITE-ProRule" id="PRU00176"/>
    </source>
</evidence>
<keyword evidence="2" id="KW-0677">Repeat</keyword>
<dbReference type="GO" id="GO:0005634">
    <property type="term" value="C:nucleus"/>
    <property type="evidence" value="ECO:0007669"/>
    <property type="project" value="TreeGrafter"/>
</dbReference>
<dbReference type="Gene3D" id="3.30.70.330">
    <property type="match status" value="2"/>
</dbReference>
<feature type="domain" description="RRM" evidence="7">
    <location>
        <begin position="202"/>
        <end position="291"/>
    </location>
</feature>
<evidence type="ECO:0000256" key="6">
    <source>
        <dbReference type="SAM" id="MobiDB-lite"/>
    </source>
</evidence>
<dbReference type="PANTHER" id="PTHR12566">
    <property type="entry name" value="CYTOPLASMIC POLYADENYLATION ELEMENT BINDING PROTEIN CPEB"/>
    <property type="match status" value="1"/>
</dbReference>
<dbReference type="InterPro" id="IPR000504">
    <property type="entry name" value="RRM_dom"/>
</dbReference>
<dbReference type="InterPro" id="IPR038446">
    <property type="entry name" value="CEBP_ZZ_sf"/>
</dbReference>
<evidence type="ECO:0000256" key="4">
    <source>
        <dbReference type="ARBA" id="ARBA00022884"/>
    </source>
</evidence>
<sequence>MQRFDMNSLATKSYSPPHLASCLSPQAEKYTPKSHPEEEFASLLKCLNIEDNYPSPTGNPRKFPEITSSPEFDHDSDSSSNSSSTQLSDSLTDLASSGSSSSGSFMSSFDTCAPWGKSLVPNVSGSPPGLIFSSSIHSSFEKVWKLNPPTPQSVLSSVPDQESALSHRPCQYDRKDDSHYPIVCTWSGVLPSRRYRNPVYSSKVFLGGVPWDITEEALLSTFKQFGPLCVEWPGKETKHHRHPPKGYVYLIFEHEKSVRLLLQLCTSEGPDSGEFYFKVSSRRMRNKEVQVIPWVQTDSNCVHRSAPRLEFNTTIFVGGLHGLLTADALASVMDDLFGGVVYAGIDTDRHKYPIGSGRVTFVSTKNYMKAVQAGYVEIKTGKFTKRVQVDPYLEDTFCNSCCRVMGPFFCRDVNCFKYYCRLCWEWQHAVQGYRHHKPLTRNTKSSLAQCDL</sequence>
<keyword evidence="3" id="KW-0810">Translation regulation</keyword>
<dbReference type="CDD" id="cd12725">
    <property type="entry name" value="RRM2_CPEB1"/>
    <property type="match status" value="1"/>
</dbReference>
<dbReference type="FunFam" id="3.30.70.330:FF:000054">
    <property type="entry name" value="Cytoplasmic polyadenylation element-binding protein 1"/>
    <property type="match status" value="1"/>
</dbReference>
<evidence type="ECO:0000259" key="7">
    <source>
        <dbReference type="PROSITE" id="PS50102"/>
    </source>
</evidence>
<feature type="compositionally biased region" description="Low complexity" evidence="6">
    <location>
        <begin position="78"/>
        <end position="102"/>
    </location>
</feature>
<gene>
    <name evidence="8" type="ORF">LOD99_15353</name>
</gene>
<protein>
    <submittedName>
        <fullName evidence="8">Cytoplasmic polyadenylation element binding protein (CPEB)</fullName>
    </submittedName>
</protein>
<dbReference type="PROSITE" id="PS50102">
    <property type="entry name" value="RRM"/>
    <property type="match status" value="2"/>
</dbReference>
<dbReference type="SUPFAM" id="SSF54928">
    <property type="entry name" value="RNA-binding domain, RBD"/>
    <property type="match status" value="1"/>
</dbReference>
<dbReference type="PANTHER" id="PTHR12566:SF9">
    <property type="entry name" value="CYTOPLASMIC POLYADENYLATION ELEMENT-BINDING PROTEIN 1"/>
    <property type="match status" value="1"/>
</dbReference>
<feature type="domain" description="RRM" evidence="7">
    <location>
        <begin position="313"/>
        <end position="394"/>
    </location>
</feature>
<evidence type="ECO:0000256" key="3">
    <source>
        <dbReference type="ARBA" id="ARBA00022845"/>
    </source>
</evidence>
<dbReference type="EMBL" id="JAKMXF010000088">
    <property type="protein sequence ID" value="KAI6658553.1"/>
    <property type="molecule type" value="Genomic_DNA"/>
</dbReference>
<dbReference type="InterPro" id="IPR012677">
    <property type="entry name" value="Nucleotide-bd_a/b_plait_sf"/>
</dbReference>
<dbReference type="InterPro" id="IPR034977">
    <property type="entry name" value="CPEB1_RRM1"/>
</dbReference>
<feature type="region of interest" description="Disordered" evidence="6">
    <location>
        <begin position="1"/>
        <end position="22"/>
    </location>
</feature>
<keyword evidence="9" id="KW-1185">Reference proteome</keyword>
<evidence type="ECO:0000313" key="9">
    <source>
        <dbReference type="Proteomes" id="UP001165289"/>
    </source>
</evidence>
<comment type="similarity">
    <text evidence="1">Belongs to the RRM CPEB family.</text>
</comment>
<proteinExistence type="inferred from homology"/>
<dbReference type="GO" id="GO:0008135">
    <property type="term" value="F:translation factor activity, RNA binding"/>
    <property type="evidence" value="ECO:0007669"/>
    <property type="project" value="TreeGrafter"/>
</dbReference>
<dbReference type="AlphaFoldDB" id="A0AAV7KCF3"/>
<reference evidence="8 9" key="1">
    <citation type="journal article" date="2023" name="BMC Biol.">
        <title>The compact genome of the sponge Oopsacas minuta (Hexactinellida) is lacking key metazoan core genes.</title>
        <authorList>
            <person name="Santini S."/>
            <person name="Schenkelaars Q."/>
            <person name="Jourda C."/>
            <person name="Duchesne M."/>
            <person name="Belahbib H."/>
            <person name="Rocher C."/>
            <person name="Selva M."/>
            <person name="Riesgo A."/>
            <person name="Vervoort M."/>
            <person name="Leys S.P."/>
            <person name="Kodjabachian L."/>
            <person name="Le Bivic A."/>
            <person name="Borchiellini C."/>
            <person name="Claverie J.M."/>
            <person name="Renard E."/>
        </authorList>
    </citation>
    <scope>NUCLEOTIDE SEQUENCE [LARGE SCALE GENOMIC DNA]</scope>
    <source>
        <strain evidence="8">SPO-2</strain>
    </source>
</reference>
<dbReference type="GO" id="GO:0005737">
    <property type="term" value="C:cytoplasm"/>
    <property type="evidence" value="ECO:0007669"/>
    <property type="project" value="TreeGrafter"/>
</dbReference>
<organism evidence="8 9">
    <name type="scientific">Oopsacas minuta</name>
    <dbReference type="NCBI Taxonomy" id="111878"/>
    <lineage>
        <taxon>Eukaryota</taxon>
        <taxon>Metazoa</taxon>
        <taxon>Porifera</taxon>
        <taxon>Hexactinellida</taxon>
        <taxon>Hexasterophora</taxon>
        <taxon>Lyssacinosida</taxon>
        <taxon>Leucopsacidae</taxon>
        <taxon>Oopsacas</taxon>
    </lineage>
</organism>
<keyword evidence="4 5" id="KW-0694">RNA-binding</keyword>
<dbReference type="InterPro" id="IPR034819">
    <property type="entry name" value="CPEB"/>
</dbReference>
<name>A0AAV7KCF3_9METZ</name>
<dbReference type="GO" id="GO:0045202">
    <property type="term" value="C:synapse"/>
    <property type="evidence" value="ECO:0007669"/>
    <property type="project" value="TreeGrafter"/>
</dbReference>
<comment type="caution">
    <text evidence="8">The sequence shown here is derived from an EMBL/GenBank/DDBJ whole genome shotgun (WGS) entry which is preliminary data.</text>
</comment>
<dbReference type="GO" id="GO:0000900">
    <property type="term" value="F:mRNA regulatory element binding translation repressor activity"/>
    <property type="evidence" value="ECO:0007669"/>
    <property type="project" value="TreeGrafter"/>
</dbReference>
<dbReference type="FunFam" id="3.30.70.330:FF:000086">
    <property type="entry name" value="Putative Cytoplasmic polyadenylation element-binding protein 1"/>
    <property type="match status" value="1"/>
</dbReference>
<feature type="region of interest" description="Disordered" evidence="6">
    <location>
        <begin position="53"/>
        <end position="102"/>
    </location>
</feature>
<dbReference type="Pfam" id="PF16366">
    <property type="entry name" value="CEBP_ZZ"/>
    <property type="match status" value="1"/>
</dbReference>
<evidence type="ECO:0000313" key="8">
    <source>
        <dbReference type="EMBL" id="KAI6658553.1"/>
    </source>
</evidence>
<dbReference type="Proteomes" id="UP001165289">
    <property type="component" value="Unassembled WGS sequence"/>
</dbReference>